<evidence type="ECO:0000256" key="4">
    <source>
        <dbReference type="PROSITE-ProRule" id="PRU00335"/>
    </source>
</evidence>
<reference evidence="6 7" key="1">
    <citation type="submission" date="2014-12" db="EMBL/GenBank/DDBJ databases">
        <title>Genome sequence of Flavobacterium beibuense RSKm HC5.</title>
        <authorList>
            <person name="Kim J.F."/>
            <person name="Song J.Y."/>
            <person name="Kwak M.-J."/>
            <person name="Lee S.-W."/>
        </authorList>
    </citation>
    <scope>NUCLEOTIDE SEQUENCE [LARGE SCALE GENOMIC DNA]</scope>
    <source>
        <strain evidence="6 7">RSKm HC5</strain>
    </source>
</reference>
<dbReference type="PRINTS" id="PR00455">
    <property type="entry name" value="HTHTETR"/>
</dbReference>
<dbReference type="PANTHER" id="PTHR47506">
    <property type="entry name" value="TRANSCRIPTIONAL REGULATORY PROTEIN"/>
    <property type="match status" value="1"/>
</dbReference>
<dbReference type="InterPro" id="IPR011075">
    <property type="entry name" value="TetR_C"/>
</dbReference>
<name>A0A444W654_9FLAO</name>
<keyword evidence="1" id="KW-0805">Transcription regulation</keyword>
<dbReference type="InterPro" id="IPR009057">
    <property type="entry name" value="Homeodomain-like_sf"/>
</dbReference>
<organism evidence="6 7">
    <name type="scientific">Flavobacterium beibuense</name>
    <dbReference type="NCBI Taxonomy" id="657326"/>
    <lineage>
        <taxon>Bacteria</taxon>
        <taxon>Pseudomonadati</taxon>
        <taxon>Bacteroidota</taxon>
        <taxon>Flavobacteriia</taxon>
        <taxon>Flavobacteriales</taxon>
        <taxon>Flavobacteriaceae</taxon>
        <taxon>Flavobacterium</taxon>
    </lineage>
</organism>
<proteinExistence type="predicted"/>
<dbReference type="PANTHER" id="PTHR47506:SF3">
    <property type="entry name" value="HTH-TYPE TRANSCRIPTIONAL REGULATOR LMRA"/>
    <property type="match status" value="1"/>
</dbReference>
<evidence type="ECO:0000256" key="3">
    <source>
        <dbReference type="ARBA" id="ARBA00023163"/>
    </source>
</evidence>
<evidence type="ECO:0000313" key="7">
    <source>
        <dbReference type="Proteomes" id="UP000289775"/>
    </source>
</evidence>
<dbReference type="EMBL" id="JUIW01000011">
    <property type="protein sequence ID" value="RYJ41351.1"/>
    <property type="molecule type" value="Genomic_DNA"/>
</dbReference>
<feature type="domain" description="HTH tetR-type" evidence="5">
    <location>
        <begin position="5"/>
        <end position="65"/>
    </location>
</feature>
<dbReference type="InterPro" id="IPR001647">
    <property type="entry name" value="HTH_TetR"/>
</dbReference>
<feature type="DNA-binding region" description="H-T-H motif" evidence="4">
    <location>
        <begin position="28"/>
        <end position="47"/>
    </location>
</feature>
<evidence type="ECO:0000256" key="2">
    <source>
        <dbReference type="ARBA" id="ARBA00023125"/>
    </source>
</evidence>
<sequence>MTKAEKTRQFIIEKTAPIFNRKGYAGTSLSDITEATGLTKGSIYGNFKNKDEVAIAAFNYNFDLLSEWIKEKRDNEPDPIKKLKIYINVFSNFTDNPVLRWGCPVLNSATEVDDTHVDLRENVVNAIRKWHDSIVKVINDGKKNGFIKPDVDASAFGWTLVALIEGGVMLVKVTGKINTLNAAMNHAENIIDELAI</sequence>
<dbReference type="GO" id="GO:0003677">
    <property type="term" value="F:DNA binding"/>
    <property type="evidence" value="ECO:0007669"/>
    <property type="project" value="UniProtKB-UniRule"/>
</dbReference>
<evidence type="ECO:0000313" key="6">
    <source>
        <dbReference type="EMBL" id="RYJ41351.1"/>
    </source>
</evidence>
<evidence type="ECO:0000259" key="5">
    <source>
        <dbReference type="PROSITE" id="PS50977"/>
    </source>
</evidence>
<comment type="caution">
    <text evidence="6">The sequence shown here is derived from an EMBL/GenBank/DDBJ whole genome shotgun (WGS) entry which is preliminary data.</text>
</comment>
<dbReference type="AlphaFoldDB" id="A0A444W654"/>
<protein>
    <submittedName>
        <fullName evidence="6">Putative transcriptional regulator, TetR family</fullName>
    </submittedName>
</protein>
<evidence type="ECO:0000256" key="1">
    <source>
        <dbReference type="ARBA" id="ARBA00023015"/>
    </source>
</evidence>
<dbReference type="SUPFAM" id="SSF46689">
    <property type="entry name" value="Homeodomain-like"/>
    <property type="match status" value="1"/>
</dbReference>
<dbReference type="Proteomes" id="UP000289775">
    <property type="component" value="Unassembled WGS sequence"/>
</dbReference>
<keyword evidence="2 4" id="KW-0238">DNA-binding</keyword>
<dbReference type="Pfam" id="PF00440">
    <property type="entry name" value="TetR_N"/>
    <property type="match status" value="1"/>
</dbReference>
<dbReference type="Pfam" id="PF16925">
    <property type="entry name" value="TetR_C_13"/>
    <property type="match status" value="1"/>
</dbReference>
<dbReference type="InterPro" id="IPR036271">
    <property type="entry name" value="Tet_transcr_reg_TetR-rel_C_sf"/>
</dbReference>
<dbReference type="OrthoDB" id="9798857at2"/>
<dbReference type="PROSITE" id="PS50977">
    <property type="entry name" value="HTH_TETR_2"/>
    <property type="match status" value="1"/>
</dbReference>
<keyword evidence="7" id="KW-1185">Reference proteome</keyword>
<dbReference type="SUPFAM" id="SSF48498">
    <property type="entry name" value="Tetracyclin repressor-like, C-terminal domain"/>
    <property type="match status" value="1"/>
</dbReference>
<gene>
    <name evidence="6" type="ORF">NU09_3094</name>
</gene>
<dbReference type="Gene3D" id="1.10.357.10">
    <property type="entry name" value="Tetracycline Repressor, domain 2"/>
    <property type="match status" value="1"/>
</dbReference>
<keyword evidence="3" id="KW-0804">Transcription</keyword>
<accession>A0A444W654</accession>